<keyword evidence="2 11" id="KW-0963">Cytoplasm</keyword>
<gene>
    <name evidence="11" type="primary">ADI1</name>
    <name evidence="12" type="ORF">MIND_01332300</name>
</gene>
<dbReference type="GO" id="GO:0005506">
    <property type="term" value="F:iron ion binding"/>
    <property type="evidence" value="ECO:0007669"/>
    <property type="project" value="UniProtKB-UniRule"/>
</dbReference>
<proteinExistence type="inferred from homology"/>
<dbReference type="CDD" id="cd02232">
    <property type="entry name" value="cupin_ARD"/>
    <property type="match status" value="1"/>
</dbReference>
<evidence type="ECO:0000256" key="6">
    <source>
        <dbReference type="ARBA" id="ARBA00022964"/>
    </source>
</evidence>
<dbReference type="GO" id="GO:0005634">
    <property type="term" value="C:nucleus"/>
    <property type="evidence" value="ECO:0007669"/>
    <property type="project" value="UniProtKB-SubCell"/>
</dbReference>
<dbReference type="OrthoDB" id="1867259at2759"/>
<keyword evidence="5 11" id="KW-0479">Metal-binding</keyword>
<dbReference type="GO" id="GO:0019509">
    <property type="term" value="P:L-methionine salvage from methylthioadenosine"/>
    <property type="evidence" value="ECO:0007669"/>
    <property type="project" value="UniProtKB-UniRule"/>
</dbReference>
<accession>A0A8H6VQP8</accession>
<dbReference type="UniPathway" id="UPA00904">
    <property type="reaction ID" value="UER00878"/>
</dbReference>
<dbReference type="InterPro" id="IPR004313">
    <property type="entry name" value="ARD"/>
</dbReference>
<comment type="catalytic activity">
    <reaction evidence="11">
        <text>1,2-dihydroxy-5-(methylsulfanyl)pent-1-en-3-one + O2 = 3-(methylsulfanyl)propanoate + CO + formate + 2 H(+)</text>
        <dbReference type="Rhea" id="RHEA:14161"/>
        <dbReference type="ChEBI" id="CHEBI:15378"/>
        <dbReference type="ChEBI" id="CHEBI:15379"/>
        <dbReference type="ChEBI" id="CHEBI:15740"/>
        <dbReference type="ChEBI" id="CHEBI:17245"/>
        <dbReference type="ChEBI" id="CHEBI:49016"/>
        <dbReference type="ChEBI" id="CHEBI:49252"/>
        <dbReference type="EC" id="1.13.11.53"/>
    </reaction>
</comment>
<dbReference type="InterPro" id="IPR011051">
    <property type="entry name" value="RmlC_Cupin_sf"/>
</dbReference>
<dbReference type="HAMAP" id="MF_03154">
    <property type="entry name" value="Salvage_MtnD_euk"/>
    <property type="match status" value="1"/>
</dbReference>
<feature type="binding site" evidence="11">
    <location>
        <position position="574"/>
    </location>
    <ligand>
        <name>Ni(2+)</name>
        <dbReference type="ChEBI" id="CHEBI:49786"/>
        <note>for nickel-dependent acireductone dioxygenase activity</note>
    </ligand>
</feature>
<keyword evidence="7 11" id="KW-0560">Oxidoreductase</keyword>
<comment type="subcellular location">
    <subcellularLocation>
        <location evidence="11">Cytoplasm</location>
    </subcellularLocation>
    <subcellularLocation>
        <location evidence="11">Nucleus</location>
    </subcellularLocation>
</comment>
<reference evidence="12" key="1">
    <citation type="submission" date="2020-05" db="EMBL/GenBank/DDBJ databases">
        <title>Mycena genomes resolve the evolution of fungal bioluminescence.</title>
        <authorList>
            <person name="Tsai I.J."/>
        </authorList>
    </citation>
    <scope>NUCLEOTIDE SEQUENCE</scope>
    <source>
        <strain evidence="12">171206Taipei</strain>
    </source>
</reference>
<dbReference type="GO" id="GO:0005737">
    <property type="term" value="C:cytoplasm"/>
    <property type="evidence" value="ECO:0007669"/>
    <property type="project" value="UniProtKB-SubCell"/>
</dbReference>
<evidence type="ECO:0000256" key="11">
    <source>
        <dbReference type="HAMAP-Rule" id="MF_03154"/>
    </source>
</evidence>
<name>A0A8H6VQP8_9AGAR</name>
<evidence type="ECO:0000256" key="7">
    <source>
        <dbReference type="ARBA" id="ARBA00023002"/>
    </source>
</evidence>
<evidence type="ECO:0000256" key="9">
    <source>
        <dbReference type="ARBA" id="ARBA00023167"/>
    </source>
</evidence>
<evidence type="ECO:0000313" key="13">
    <source>
        <dbReference type="Proteomes" id="UP000636479"/>
    </source>
</evidence>
<comment type="similarity">
    <text evidence="11">Belongs to the acireductone dioxygenase (ARD) family.</text>
</comment>
<evidence type="ECO:0000256" key="3">
    <source>
        <dbReference type="ARBA" id="ARBA00022596"/>
    </source>
</evidence>
<dbReference type="SUPFAM" id="SSF51182">
    <property type="entry name" value="RmlC-like cupins"/>
    <property type="match status" value="1"/>
</dbReference>
<keyword evidence="10 11" id="KW-0539">Nucleus</keyword>
<feature type="binding site" evidence="11">
    <location>
        <position position="618"/>
    </location>
    <ligand>
        <name>Fe(2+)</name>
        <dbReference type="ChEBI" id="CHEBI:29033"/>
        <note>for iron-dependent acireductone dioxygenase activity</note>
    </ligand>
</feature>
<keyword evidence="9 11" id="KW-0486">Methionine biosynthesis</keyword>
<organism evidence="12 13">
    <name type="scientific">Mycena indigotica</name>
    <dbReference type="NCBI Taxonomy" id="2126181"/>
    <lineage>
        <taxon>Eukaryota</taxon>
        <taxon>Fungi</taxon>
        <taxon>Dikarya</taxon>
        <taxon>Basidiomycota</taxon>
        <taxon>Agaricomycotina</taxon>
        <taxon>Agaricomycetes</taxon>
        <taxon>Agaricomycetidae</taxon>
        <taxon>Agaricales</taxon>
        <taxon>Marasmiineae</taxon>
        <taxon>Mycenaceae</taxon>
        <taxon>Mycena</taxon>
    </lineage>
</organism>
<keyword evidence="6 11" id="KW-0223">Dioxygenase</keyword>
<evidence type="ECO:0000256" key="4">
    <source>
        <dbReference type="ARBA" id="ARBA00022605"/>
    </source>
</evidence>
<feature type="binding site" evidence="11">
    <location>
        <position position="578"/>
    </location>
    <ligand>
        <name>Fe(2+)</name>
        <dbReference type="ChEBI" id="CHEBI:29033"/>
        <note>for iron-dependent acireductone dioxygenase activity</note>
    </ligand>
</feature>
<evidence type="ECO:0000256" key="10">
    <source>
        <dbReference type="ARBA" id="ARBA00023242"/>
    </source>
</evidence>
<dbReference type="PANTHER" id="PTHR23418:SF0">
    <property type="entry name" value="ACIREDUCTONE DIOXYGENASE"/>
    <property type="match status" value="1"/>
</dbReference>
<dbReference type="GO" id="GO:0010309">
    <property type="term" value="F:acireductone dioxygenase [iron(II)-requiring] activity"/>
    <property type="evidence" value="ECO:0007669"/>
    <property type="project" value="UniProtKB-UniRule"/>
</dbReference>
<comment type="catalytic activity">
    <reaction evidence="1 11">
        <text>1,2-dihydroxy-5-(methylsulfanyl)pent-1-en-3-one + O2 = 4-methylsulfanyl-2-oxobutanoate + formate + 2 H(+)</text>
        <dbReference type="Rhea" id="RHEA:24504"/>
        <dbReference type="ChEBI" id="CHEBI:15378"/>
        <dbReference type="ChEBI" id="CHEBI:15379"/>
        <dbReference type="ChEBI" id="CHEBI:15740"/>
        <dbReference type="ChEBI" id="CHEBI:16723"/>
        <dbReference type="ChEBI" id="CHEBI:49252"/>
        <dbReference type="EC" id="1.13.11.54"/>
    </reaction>
</comment>
<dbReference type="InterPro" id="IPR027496">
    <property type="entry name" value="ARD_euk"/>
</dbReference>
<feature type="binding site" evidence="11">
    <location>
        <position position="578"/>
    </location>
    <ligand>
        <name>Ni(2+)</name>
        <dbReference type="ChEBI" id="CHEBI:49786"/>
        <note>for nickel-dependent acireductone dioxygenase activity</note>
    </ligand>
</feature>
<comment type="pathway">
    <text evidence="11">Amino-acid biosynthesis; L-methionine biosynthesis via salvage pathway; L-methionine from S-methyl-5-thio-alpha-D-ribose 1-phosphate: step 5/6.</text>
</comment>
<evidence type="ECO:0000256" key="8">
    <source>
        <dbReference type="ARBA" id="ARBA00023004"/>
    </source>
</evidence>
<dbReference type="Proteomes" id="UP000636479">
    <property type="component" value="Unassembled WGS sequence"/>
</dbReference>
<feature type="binding site" evidence="11">
    <location>
        <position position="618"/>
    </location>
    <ligand>
        <name>Ni(2+)</name>
        <dbReference type="ChEBI" id="CHEBI:49786"/>
        <note>for nickel-dependent acireductone dioxygenase activity</note>
    </ligand>
</feature>
<evidence type="ECO:0000256" key="1">
    <source>
        <dbReference type="ARBA" id="ARBA00000428"/>
    </source>
</evidence>
<keyword evidence="8 11" id="KW-0408">Iron</keyword>
<comment type="cofactor">
    <cofactor evidence="11">
        <name>Fe(2+)</name>
        <dbReference type="ChEBI" id="CHEBI:29033"/>
    </cofactor>
    <cofactor evidence="11">
        <name>Ni(2+)</name>
        <dbReference type="ChEBI" id="CHEBI:49786"/>
    </cofactor>
    <text evidence="11">Binds either 1 Fe or Ni cation per monomer. Iron-binding promotes an acireductone dioxygenase reaction producing 2-keto-4-methylthiobutyrate, while nickel-binding promotes an acireductone dioxygenase reaction producing 3-(methylsulfanyl)propanoate.</text>
</comment>
<dbReference type="EC" id="1.13.11.54" evidence="11"/>
<feature type="binding site" evidence="11">
    <location>
        <position position="574"/>
    </location>
    <ligand>
        <name>Fe(2+)</name>
        <dbReference type="ChEBI" id="CHEBI:29033"/>
        <note>for iron-dependent acireductone dioxygenase activity</note>
    </ligand>
</feature>
<feature type="binding site" evidence="11">
    <location>
        <position position="572"/>
    </location>
    <ligand>
        <name>Fe(2+)</name>
        <dbReference type="ChEBI" id="CHEBI:29033"/>
        <note>for iron-dependent acireductone dioxygenase activity</note>
    </ligand>
</feature>
<dbReference type="Pfam" id="PF03079">
    <property type="entry name" value="ARD"/>
    <property type="match status" value="1"/>
</dbReference>
<dbReference type="GO" id="GO:0016151">
    <property type="term" value="F:nickel cation binding"/>
    <property type="evidence" value="ECO:0007669"/>
    <property type="project" value="UniProtKB-UniRule"/>
</dbReference>
<dbReference type="InterPro" id="IPR014710">
    <property type="entry name" value="RmlC-like_jellyroll"/>
</dbReference>
<feature type="binding site" evidence="11">
    <location>
        <position position="572"/>
    </location>
    <ligand>
        <name>Ni(2+)</name>
        <dbReference type="ChEBI" id="CHEBI:49786"/>
        <note>for nickel-dependent acireductone dioxygenase activity</note>
    </ligand>
</feature>
<dbReference type="PANTHER" id="PTHR23418">
    <property type="entry name" value="ACIREDUCTONE DIOXYGENASE"/>
    <property type="match status" value="1"/>
</dbReference>
<protein>
    <recommendedName>
        <fullName evidence="11">Acireductone dioxygenase</fullName>
    </recommendedName>
    <alternativeName>
        <fullName evidence="11">Acireductone dioxygenase (Fe(2+)-requiring)</fullName>
        <shortName evidence="11">ARD'</shortName>
        <shortName evidence="11">Fe-ARD</shortName>
        <ecNumber evidence="11">1.13.11.54</ecNumber>
    </alternativeName>
    <alternativeName>
        <fullName evidence="11">Acireductone dioxygenase (Ni(2+)-requiring)</fullName>
        <shortName evidence="11">ARD</shortName>
        <shortName evidence="11">Ni-ARD</shortName>
        <ecNumber evidence="11">1.13.11.53</ecNumber>
    </alternativeName>
</protein>
<keyword evidence="4 11" id="KW-0028">Amino-acid biosynthesis</keyword>
<dbReference type="GO" id="GO:0010308">
    <property type="term" value="F:acireductone dioxygenase (Ni2+-requiring) activity"/>
    <property type="evidence" value="ECO:0007669"/>
    <property type="project" value="UniProtKB-UniRule"/>
</dbReference>
<dbReference type="AlphaFoldDB" id="A0A8H6VQP8"/>
<dbReference type="EMBL" id="JACAZF010000015">
    <property type="protein sequence ID" value="KAF7290189.1"/>
    <property type="molecule type" value="Genomic_DNA"/>
</dbReference>
<dbReference type="FunFam" id="2.60.120.10:FF:000099">
    <property type="entry name" value="1,2-dihydroxy-3-keto-5-methylthiopentene dioxygenase"/>
    <property type="match status" value="1"/>
</dbReference>
<sequence>MPVITNQIINKVTQTLLVFTPPPLPHSSSLCAHSTLTTTSSSHRYLDDTMDANHCCQLRYPQSHHATFSLRGTVHQGATAHYRLQHRVAVGFTALSNLDGVHAGASHNGRLRGNLCSEDESMPLDSLFKLGGGDLCRYTMPHEGVGDDLRATVNLYREGEPLLIYCEPLPGLSILVCALLDGIHGHHQIISILTSRSLVHPQPNSSAKSLRIDTAHQQLCPHQGHHVASSASAVSGPPEAHIPPRLQLGRLCLVGTWCATVLRCLSATIPWLPSALFGCTPFAIFDDIPALDLISATCLSSHPLAAASPSSSLALRHPLLSSLSPALPAGPTCRPLPRCTTAVAFQVNSSRVHTLVTLSAGFALSQPRRRFRAGCASPDRLHHFGCRGRFDGIPKVWAAGGQRSCRLCAAAHAAAAPINRACEDGAWVDNASGHLSHFLCRAFRPAALKLMVPPEANANAGLQRCRLCGRRGTTYCGSEMAGPWGKRVDRALFVGLHDGAGDGAYGVRADGAKGRVKTDSGLTWHIPVAGYEDKVDEVARERGYKNRDTINVSREGMGEAYEAKIRGFFEEHMHEDEEIRYILSGSGFFDVRETPSDAWIRVAVQPGDLLVLPAGIYHRFTLDERDNIKALRLFQDEPKWIPHARSSATDINDHRVGYLRAIGVGA</sequence>
<evidence type="ECO:0000256" key="2">
    <source>
        <dbReference type="ARBA" id="ARBA00022490"/>
    </source>
</evidence>
<dbReference type="EC" id="1.13.11.53" evidence="11"/>
<keyword evidence="13" id="KW-1185">Reference proteome</keyword>
<evidence type="ECO:0000313" key="12">
    <source>
        <dbReference type="EMBL" id="KAF7290189.1"/>
    </source>
</evidence>
<keyword evidence="3 11" id="KW-0533">Nickel</keyword>
<evidence type="ECO:0000256" key="5">
    <source>
        <dbReference type="ARBA" id="ARBA00022723"/>
    </source>
</evidence>
<dbReference type="Gene3D" id="2.60.120.10">
    <property type="entry name" value="Jelly Rolls"/>
    <property type="match status" value="1"/>
</dbReference>
<comment type="caution">
    <text evidence="12">The sequence shown here is derived from an EMBL/GenBank/DDBJ whole genome shotgun (WGS) entry which is preliminary data.</text>
</comment>
<comment type="function">
    <text evidence="11">Catalyzes 2 different reactions between oxygen and the acireductone 1,2-dihydroxy-3-keto-5-methylthiopentene (DHK-MTPene) depending upon the metal bound in the active site. Fe-containing acireductone dioxygenase (Fe-ARD) produces formate and 2-keto-4-methylthiobutyrate (KMTB), the alpha-ketoacid precursor of methionine in the methionine recycle pathway. Ni-containing acireductone dioxygenase (Ni-ARD) produces methylthiopropionate, carbon monoxide and formate, and does not lie on the methionine recycle pathway.</text>
</comment>